<dbReference type="GO" id="GO:0009328">
    <property type="term" value="C:phenylalanine-tRNA ligase complex"/>
    <property type="evidence" value="ECO:0007669"/>
    <property type="project" value="TreeGrafter"/>
</dbReference>
<name>A0A1F6MV63_9BACT</name>
<gene>
    <name evidence="15" type="primary">pheT</name>
    <name evidence="20" type="ORF">A3G00_00605</name>
</gene>
<keyword evidence="6 15" id="KW-0436">Ligase</keyword>
<dbReference type="EC" id="6.1.1.20" evidence="15"/>
<dbReference type="Gene3D" id="2.40.50.140">
    <property type="entry name" value="Nucleic acid-binding proteins"/>
    <property type="match status" value="1"/>
</dbReference>
<evidence type="ECO:0000256" key="6">
    <source>
        <dbReference type="ARBA" id="ARBA00022598"/>
    </source>
</evidence>
<dbReference type="SMART" id="SM00896">
    <property type="entry name" value="FDX-ACB"/>
    <property type="match status" value="1"/>
</dbReference>
<evidence type="ECO:0000313" key="21">
    <source>
        <dbReference type="Proteomes" id="UP000178347"/>
    </source>
</evidence>
<dbReference type="SUPFAM" id="SSF56037">
    <property type="entry name" value="PheT/TilS domain"/>
    <property type="match status" value="1"/>
</dbReference>
<sequence length="832" mass="92466">MLISFNWLKQYTGLPSSTTPEEIAEKLKLSTVEVEKVERQGKDLKSIVVGLVKKVVKHPDADKLKVCTVNDGAQDWQVVCGGSNVKEGMKVAFGRIGAKVRWHGEGELVVLAKAKIRGVESFGMICASTEIGLGDRFPLKEEKEILDLSEILDIGNWKLGYELAKVLGMDDVIFEIDNKSLSNRPDLWGHYGMAREVAALFKKALIAYPIKKTKKQDTRNKQIQNYKLQIDVEDKKLCPRYMAVAIDGIKIASSPDWLQKKLLAVGLRPINNIVDITNYIMLDLGQPMHAFDESKVLKSIKSVKSEITVRRAKDGEKFTTLDGIEYELKSENLVIANKEKAIALAGVIGGLESGIGNETTAIIYESANFDASSIRKTSTRLGLRTDSSARFEKSLDPNNCELAMRKAIELTLELCPGAKIASKIVDVKDFHLQQGPIELPLEFLHKKIGVEIDKKEAIKILANLGFEVKEKKGVLLVKIPTWRATKDISIAEDLIEEVARVYGYGNIPASLPKFPIVPPSKNELLALERTIKEILALEFGFSEVYNYSFVSPQLLERLGIDSAGLIELDNPVAEDRPFLRRSLWPGLLENAEMNLHRFDEVKMFEIGKVFNSEISGLRVSGNSDELLPGQPLYLGLVFAGKGVLTPFYELSNALAGVFERLGCAAEFKPATHELGKVIHRGRQAQILVSGEGIGAITEISPSFSERLGVDSRVAVAELDLDKLLSLVNDNIQYHKISQYPSVVRDIAFMVDKKIEHARIVFELKKIDRLIVGVELFDVYEGKNLPAGKKSLAYHITYRSDDRTLESAEVDAAHAKVGEVLKKKFEAEVRCVL</sequence>
<comment type="caution">
    <text evidence="20">The sequence shown here is derived from an EMBL/GenBank/DDBJ whole genome shotgun (WGS) entry which is preliminary data.</text>
</comment>
<dbReference type="Pfam" id="PF03483">
    <property type="entry name" value="B3_4"/>
    <property type="match status" value="1"/>
</dbReference>
<dbReference type="FunFam" id="3.50.40.10:FF:000001">
    <property type="entry name" value="Phenylalanine--tRNA ligase beta subunit"/>
    <property type="match status" value="1"/>
</dbReference>
<dbReference type="InterPro" id="IPR005146">
    <property type="entry name" value="B3/B4_tRNA-bd"/>
</dbReference>
<keyword evidence="10 15" id="KW-0460">Magnesium</keyword>
<evidence type="ECO:0000256" key="9">
    <source>
        <dbReference type="ARBA" id="ARBA00022840"/>
    </source>
</evidence>
<dbReference type="InterPro" id="IPR012340">
    <property type="entry name" value="NA-bd_OB-fold"/>
</dbReference>
<evidence type="ECO:0000259" key="19">
    <source>
        <dbReference type="PROSITE" id="PS51483"/>
    </source>
</evidence>
<evidence type="ECO:0000256" key="10">
    <source>
        <dbReference type="ARBA" id="ARBA00022842"/>
    </source>
</evidence>
<feature type="domain" description="TRNA-binding" evidence="17">
    <location>
        <begin position="41"/>
        <end position="159"/>
    </location>
</feature>
<dbReference type="Pfam" id="PF03147">
    <property type="entry name" value="FDX-ACB"/>
    <property type="match status" value="1"/>
</dbReference>
<dbReference type="InterPro" id="IPR045864">
    <property type="entry name" value="aa-tRNA-synth_II/BPL/LPL"/>
</dbReference>
<dbReference type="STRING" id="1798692.A3G00_00605"/>
<dbReference type="InterPro" id="IPR005147">
    <property type="entry name" value="tRNA_synthase_B5-dom"/>
</dbReference>
<keyword evidence="9 15" id="KW-0067">ATP-binding</keyword>
<keyword evidence="12 15" id="KW-0648">Protein biosynthesis</keyword>
<dbReference type="PROSITE" id="PS50886">
    <property type="entry name" value="TRBD"/>
    <property type="match status" value="1"/>
</dbReference>
<protein>
    <recommendedName>
        <fullName evidence="15">Phenylalanine--tRNA ligase beta subunit</fullName>
        <ecNumber evidence="15">6.1.1.20</ecNumber>
    </recommendedName>
    <alternativeName>
        <fullName evidence="15">Phenylalanyl-tRNA synthetase beta subunit</fullName>
        <shortName evidence="15">PheRS</shortName>
    </alternativeName>
</protein>
<dbReference type="Gene3D" id="3.30.56.10">
    <property type="match status" value="2"/>
</dbReference>
<dbReference type="GO" id="GO:0000287">
    <property type="term" value="F:magnesium ion binding"/>
    <property type="evidence" value="ECO:0007669"/>
    <property type="project" value="UniProtKB-UniRule"/>
</dbReference>
<dbReference type="GO" id="GO:0004826">
    <property type="term" value="F:phenylalanine-tRNA ligase activity"/>
    <property type="evidence" value="ECO:0007669"/>
    <property type="project" value="UniProtKB-UniRule"/>
</dbReference>
<comment type="catalytic activity">
    <reaction evidence="14 15">
        <text>tRNA(Phe) + L-phenylalanine + ATP = L-phenylalanyl-tRNA(Phe) + AMP + diphosphate + H(+)</text>
        <dbReference type="Rhea" id="RHEA:19413"/>
        <dbReference type="Rhea" id="RHEA-COMP:9668"/>
        <dbReference type="Rhea" id="RHEA-COMP:9699"/>
        <dbReference type="ChEBI" id="CHEBI:15378"/>
        <dbReference type="ChEBI" id="CHEBI:30616"/>
        <dbReference type="ChEBI" id="CHEBI:33019"/>
        <dbReference type="ChEBI" id="CHEBI:58095"/>
        <dbReference type="ChEBI" id="CHEBI:78442"/>
        <dbReference type="ChEBI" id="CHEBI:78531"/>
        <dbReference type="ChEBI" id="CHEBI:456215"/>
        <dbReference type="EC" id="6.1.1.20"/>
    </reaction>
</comment>
<dbReference type="NCBIfam" id="TIGR00472">
    <property type="entry name" value="pheT_bact"/>
    <property type="match status" value="1"/>
</dbReference>
<dbReference type="Gene3D" id="3.50.40.10">
    <property type="entry name" value="Phenylalanyl-trna Synthetase, Chain B, domain 3"/>
    <property type="match status" value="1"/>
</dbReference>
<feature type="binding site" evidence="15">
    <location>
        <position position="496"/>
    </location>
    <ligand>
        <name>Mg(2+)</name>
        <dbReference type="ChEBI" id="CHEBI:18420"/>
        <note>shared with alpha subunit</note>
    </ligand>
</feature>
<dbReference type="Gene3D" id="3.30.70.380">
    <property type="entry name" value="Ferrodoxin-fold anticodon-binding domain"/>
    <property type="match status" value="1"/>
</dbReference>
<dbReference type="Pfam" id="PF03484">
    <property type="entry name" value="B5"/>
    <property type="match status" value="1"/>
</dbReference>
<dbReference type="FunFam" id="3.30.70.380:FF:000001">
    <property type="entry name" value="Phenylalanine--tRNA ligase beta subunit"/>
    <property type="match status" value="1"/>
</dbReference>
<evidence type="ECO:0000256" key="4">
    <source>
        <dbReference type="ARBA" id="ARBA00022490"/>
    </source>
</evidence>
<dbReference type="Proteomes" id="UP000178347">
    <property type="component" value="Unassembled WGS sequence"/>
</dbReference>
<comment type="similarity">
    <text evidence="2 15">Belongs to the phenylalanyl-tRNA synthetase beta subunit family. Type 1 subfamily.</text>
</comment>
<dbReference type="SMART" id="SM00874">
    <property type="entry name" value="B5"/>
    <property type="match status" value="1"/>
</dbReference>
<dbReference type="HAMAP" id="MF_00283">
    <property type="entry name" value="Phe_tRNA_synth_beta1"/>
    <property type="match status" value="1"/>
</dbReference>
<dbReference type="PROSITE" id="PS51447">
    <property type="entry name" value="FDX_ACB"/>
    <property type="match status" value="1"/>
</dbReference>
<evidence type="ECO:0000256" key="12">
    <source>
        <dbReference type="ARBA" id="ARBA00022917"/>
    </source>
</evidence>
<dbReference type="Pfam" id="PF01588">
    <property type="entry name" value="tRNA_bind"/>
    <property type="match status" value="1"/>
</dbReference>
<feature type="binding site" evidence="15">
    <location>
        <position position="493"/>
    </location>
    <ligand>
        <name>Mg(2+)</name>
        <dbReference type="ChEBI" id="CHEBI:18420"/>
        <note>shared with alpha subunit</note>
    </ligand>
</feature>
<feature type="domain" description="FDX-ACB" evidence="18">
    <location>
        <begin position="737"/>
        <end position="829"/>
    </location>
</feature>
<keyword evidence="13 15" id="KW-0030">Aminoacyl-tRNA synthetase</keyword>
<evidence type="ECO:0000256" key="7">
    <source>
        <dbReference type="ARBA" id="ARBA00022723"/>
    </source>
</evidence>
<dbReference type="SUPFAM" id="SSF50249">
    <property type="entry name" value="Nucleic acid-binding proteins"/>
    <property type="match status" value="1"/>
</dbReference>
<dbReference type="AlphaFoldDB" id="A0A1F6MV63"/>
<dbReference type="InterPro" id="IPR002547">
    <property type="entry name" value="tRNA-bd_dom"/>
</dbReference>
<dbReference type="InterPro" id="IPR020825">
    <property type="entry name" value="Phe-tRNA_synthase-like_B3/B4"/>
</dbReference>
<reference evidence="20 21" key="1">
    <citation type="journal article" date="2016" name="Nat. Commun.">
        <title>Thousands of microbial genomes shed light on interconnected biogeochemical processes in an aquifer system.</title>
        <authorList>
            <person name="Anantharaman K."/>
            <person name="Brown C.T."/>
            <person name="Hug L.A."/>
            <person name="Sharon I."/>
            <person name="Castelle C.J."/>
            <person name="Probst A.J."/>
            <person name="Thomas B.C."/>
            <person name="Singh A."/>
            <person name="Wilkins M.J."/>
            <person name="Karaoz U."/>
            <person name="Brodie E.L."/>
            <person name="Williams K.H."/>
            <person name="Hubbard S.S."/>
            <person name="Banfield J.F."/>
        </authorList>
    </citation>
    <scope>NUCLEOTIDE SEQUENCE [LARGE SCALE GENOMIC DNA]</scope>
</reference>
<dbReference type="GO" id="GO:0006432">
    <property type="term" value="P:phenylalanyl-tRNA aminoacylation"/>
    <property type="evidence" value="ECO:0007669"/>
    <property type="project" value="UniProtKB-UniRule"/>
</dbReference>
<dbReference type="InterPro" id="IPR009061">
    <property type="entry name" value="DNA-bd_dom_put_sf"/>
</dbReference>
<proteinExistence type="inferred from homology"/>
<dbReference type="InterPro" id="IPR041616">
    <property type="entry name" value="PheRS_beta_core"/>
</dbReference>
<keyword evidence="11 16" id="KW-0694">RNA-binding</keyword>
<dbReference type="InterPro" id="IPR005121">
    <property type="entry name" value="Fdx_antiC-bd"/>
</dbReference>
<dbReference type="SUPFAM" id="SSF54991">
    <property type="entry name" value="Anticodon-binding domain of PheRS"/>
    <property type="match status" value="1"/>
</dbReference>
<evidence type="ECO:0000256" key="16">
    <source>
        <dbReference type="PROSITE-ProRule" id="PRU00209"/>
    </source>
</evidence>
<evidence type="ECO:0000259" key="17">
    <source>
        <dbReference type="PROSITE" id="PS50886"/>
    </source>
</evidence>
<dbReference type="PROSITE" id="PS51483">
    <property type="entry name" value="B5"/>
    <property type="match status" value="1"/>
</dbReference>
<keyword evidence="8 15" id="KW-0547">Nucleotide-binding</keyword>
<feature type="binding site" evidence="15">
    <location>
        <position position="497"/>
    </location>
    <ligand>
        <name>Mg(2+)</name>
        <dbReference type="ChEBI" id="CHEBI:18420"/>
        <note>shared with alpha subunit</note>
    </ligand>
</feature>
<dbReference type="PANTHER" id="PTHR10947:SF0">
    <property type="entry name" value="PHENYLALANINE--TRNA LIGASE BETA SUBUNIT"/>
    <property type="match status" value="1"/>
</dbReference>
<evidence type="ECO:0000259" key="18">
    <source>
        <dbReference type="PROSITE" id="PS51447"/>
    </source>
</evidence>
<dbReference type="SUPFAM" id="SSF46955">
    <property type="entry name" value="Putative DNA-binding domain"/>
    <property type="match status" value="1"/>
</dbReference>
<comment type="cofactor">
    <cofactor evidence="15">
        <name>Mg(2+)</name>
        <dbReference type="ChEBI" id="CHEBI:18420"/>
    </cofactor>
    <text evidence="15">Binds 2 magnesium ions per tetramer.</text>
</comment>
<dbReference type="InterPro" id="IPR045060">
    <property type="entry name" value="Phe-tRNA-ligase_IIc_bsu"/>
</dbReference>
<dbReference type="Gene3D" id="3.30.930.10">
    <property type="entry name" value="Bira Bifunctional Protein, Domain 2"/>
    <property type="match status" value="1"/>
</dbReference>
<dbReference type="InterPro" id="IPR004532">
    <property type="entry name" value="Phe-tRNA-ligase_IIc_bsu_bact"/>
</dbReference>
<dbReference type="SMART" id="SM00873">
    <property type="entry name" value="B3_4"/>
    <property type="match status" value="1"/>
</dbReference>
<dbReference type="InterPro" id="IPR033714">
    <property type="entry name" value="tRNA_bind_bactPheRS"/>
</dbReference>
<dbReference type="PANTHER" id="PTHR10947">
    <property type="entry name" value="PHENYLALANYL-TRNA SYNTHETASE BETA CHAIN AND LEUCINE-RICH REPEAT-CONTAINING PROTEIN 47"/>
    <property type="match status" value="1"/>
</dbReference>
<evidence type="ECO:0000256" key="15">
    <source>
        <dbReference type="HAMAP-Rule" id="MF_00283"/>
    </source>
</evidence>
<keyword evidence="5 16" id="KW-0820">tRNA-binding</keyword>
<keyword evidence="4 15" id="KW-0963">Cytoplasm</keyword>
<evidence type="ECO:0000256" key="13">
    <source>
        <dbReference type="ARBA" id="ARBA00023146"/>
    </source>
</evidence>
<dbReference type="Pfam" id="PF17759">
    <property type="entry name" value="tRNA_synthFbeta"/>
    <property type="match status" value="1"/>
</dbReference>
<dbReference type="CDD" id="cd00769">
    <property type="entry name" value="PheRS_beta_core"/>
    <property type="match status" value="1"/>
</dbReference>
<evidence type="ECO:0000256" key="11">
    <source>
        <dbReference type="ARBA" id="ARBA00022884"/>
    </source>
</evidence>
<feature type="binding site" evidence="15">
    <location>
        <position position="487"/>
    </location>
    <ligand>
        <name>Mg(2+)</name>
        <dbReference type="ChEBI" id="CHEBI:18420"/>
        <note>shared with alpha subunit</note>
    </ligand>
</feature>
<accession>A0A1F6MV63</accession>
<evidence type="ECO:0000256" key="3">
    <source>
        <dbReference type="ARBA" id="ARBA00011209"/>
    </source>
</evidence>
<dbReference type="EMBL" id="MFQN01000007">
    <property type="protein sequence ID" value="OGH75549.1"/>
    <property type="molecule type" value="Genomic_DNA"/>
</dbReference>
<organism evidence="20 21">
    <name type="scientific">Candidatus Magasanikbacteria bacterium RIFCSPLOWO2_12_FULL_43_12</name>
    <dbReference type="NCBI Taxonomy" id="1798692"/>
    <lineage>
        <taxon>Bacteria</taxon>
        <taxon>Candidatus Magasanikiibacteriota</taxon>
    </lineage>
</organism>
<dbReference type="SUPFAM" id="SSF55681">
    <property type="entry name" value="Class II aaRS and biotin synthetases"/>
    <property type="match status" value="1"/>
</dbReference>
<evidence type="ECO:0000256" key="14">
    <source>
        <dbReference type="ARBA" id="ARBA00049255"/>
    </source>
</evidence>
<dbReference type="GO" id="GO:0000049">
    <property type="term" value="F:tRNA binding"/>
    <property type="evidence" value="ECO:0007669"/>
    <property type="project" value="UniProtKB-UniRule"/>
</dbReference>
<dbReference type="GO" id="GO:0005524">
    <property type="term" value="F:ATP binding"/>
    <property type="evidence" value="ECO:0007669"/>
    <property type="project" value="UniProtKB-UniRule"/>
</dbReference>
<dbReference type="InterPro" id="IPR036690">
    <property type="entry name" value="Fdx_antiC-bd_sf"/>
</dbReference>
<evidence type="ECO:0000256" key="2">
    <source>
        <dbReference type="ARBA" id="ARBA00008653"/>
    </source>
</evidence>
<evidence type="ECO:0000256" key="8">
    <source>
        <dbReference type="ARBA" id="ARBA00022741"/>
    </source>
</evidence>
<evidence type="ECO:0000313" key="20">
    <source>
        <dbReference type="EMBL" id="OGH75549.1"/>
    </source>
</evidence>
<feature type="domain" description="B5" evidence="19">
    <location>
        <begin position="432"/>
        <end position="509"/>
    </location>
</feature>
<comment type="subunit">
    <text evidence="3 15">Tetramer of two alpha and two beta subunits.</text>
</comment>
<dbReference type="CDD" id="cd02796">
    <property type="entry name" value="tRNA_bind_bactPheRS"/>
    <property type="match status" value="1"/>
</dbReference>
<evidence type="ECO:0000256" key="5">
    <source>
        <dbReference type="ARBA" id="ARBA00022555"/>
    </source>
</evidence>
<keyword evidence="7 15" id="KW-0479">Metal-binding</keyword>
<comment type="subcellular location">
    <subcellularLocation>
        <location evidence="1 15">Cytoplasm</location>
    </subcellularLocation>
</comment>
<evidence type="ECO:0000256" key="1">
    <source>
        <dbReference type="ARBA" id="ARBA00004496"/>
    </source>
</evidence>